<dbReference type="Proteomes" id="UP001597557">
    <property type="component" value="Unassembled WGS sequence"/>
</dbReference>
<dbReference type="RefSeq" id="WP_377183213.1">
    <property type="nucleotide sequence ID" value="NZ_JBHUPD010000001.1"/>
</dbReference>
<comment type="caution">
    <text evidence="1">The sequence shown here is derived from an EMBL/GenBank/DDBJ whole genome shotgun (WGS) entry which is preliminary data.</text>
</comment>
<evidence type="ECO:0000313" key="1">
    <source>
        <dbReference type="EMBL" id="MFD2871990.1"/>
    </source>
</evidence>
<accession>A0ABW5Y9R8</accession>
<keyword evidence="2" id="KW-1185">Reference proteome</keyword>
<sequence>MVKEERLPIEQWQLKQIQPDLKAKIWAIDMSVLLSRLLYKFYWDTARALDALESYRYYLLFTQLFNQPIAPTADIDEVWHQHILHSNKYFLDCDKMFGFYLHHLPKPSFPAGLAPDGECSSPCCNKSNCCNDNPSKNLTGCDFDHPALMSISEGIPYEQAYLFYLTLADRY</sequence>
<proteinExistence type="predicted"/>
<protein>
    <submittedName>
        <fullName evidence="1">Uncharacterized protein</fullName>
    </submittedName>
</protein>
<evidence type="ECO:0000313" key="2">
    <source>
        <dbReference type="Proteomes" id="UP001597557"/>
    </source>
</evidence>
<dbReference type="EMBL" id="JBHUPD010000001">
    <property type="protein sequence ID" value="MFD2871990.1"/>
    <property type="molecule type" value="Genomic_DNA"/>
</dbReference>
<name>A0ABW5Y9R8_9SPHI</name>
<organism evidence="1 2">
    <name type="scientific">Mucilaginibacter ximonensis</name>
    <dbReference type="NCBI Taxonomy" id="538021"/>
    <lineage>
        <taxon>Bacteria</taxon>
        <taxon>Pseudomonadati</taxon>
        <taxon>Bacteroidota</taxon>
        <taxon>Sphingobacteriia</taxon>
        <taxon>Sphingobacteriales</taxon>
        <taxon>Sphingobacteriaceae</taxon>
        <taxon>Mucilaginibacter</taxon>
    </lineage>
</organism>
<gene>
    <name evidence="1" type="ORF">ACFS5N_05890</name>
</gene>
<reference evidence="2" key="1">
    <citation type="journal article" date="2019" name="Int. J. Syst. Evol. Microbiol.">
        <title>The Global Catalogue of Microorganisms (GCM) 10K type strain sequencing project: providing services to taxonomists for standard genome sequencing and annotation.</title>
        <authorList>
            <consortium name="The Broad Institute Genomics Platform"/>
            <consortium name="The Broad Institute Genome Sequencing Center for Infectious Disease"/>
            <person name="Wu L."/>
            <person name="Ma J."/>
        </authorList>
    </citation>
    <scope>NUCLEOTIDE SEQUENCE [LARGE SCALE GENOMIC DNA]</scope>
    <source>
        <strain evidence="2">KCTC 22437</strain>
    </source>
</reference>